<keyword evidence="2" id="KW-0378">Hydrolase</keyword>
<dbReference type="PROSITE" id="PS01227">
    <property type="entry name" value="UPF0012"/>
    <property type="match status" value="1"/>
</dbReference>
<dbReference type="InterPro" id="IPR036526">
    <property type="entry name" value="C-N_Hydrolase_sf"/>
</dbReference>
<evidence type="ECO:0000313" key="4">
    <source>
        <dbReference type="EMBL" id="MBP1925272.1"/>
    </source>
</evidence>
<dbReference type="Pfam" id="PF00795">
    <property type="entry name" value="CN_hydrolase"/>
    <property type="match status" value="1"/>
</dbReference>
<dbReference type="InterPro" id="IPR001110">
    <property type="entry name" value="UPF0012_CS"/>
</dbReference>
<dbReference type="InterPro" id="IPR003010">
    <property type="entry name" value="C-N_Hydrolase"/>
</dbReference>
<evidence type="ECO:0000313" key="5">
    <source>
        <dbReference type="Proteomes" id="UP001519342"/>
    </source>
</evidence>
<feature type="domain" description="CN hydrolase" evidence="3">
    <location>
        <begin position="11"/>
        <end position="255"/>
    </location>
</feature>
<gene>
    <name evidence="4" type="ORF">J2Z76_001129</name>
</gene>
<dbReference type="InterPro" id="IPR050345">
    <property type="entry name" value="Aliph_Amidase/BUP"/>
</dbReference>
<comment type="caution">
    <text evidence="4">The sequence shown here is derived from an EMBL/GenBank/DDBJ whole genome shotgun (WGS) entry which is preliminary data.</text>
</comment>
<dbReference type="PANTHER" id="PTHR43674">
    <property type="entry name" value="NITRILASE C965.09-RELATED"/>
    <property type="match status" value="1"/>
</dbReference>
<dbReference type="EMBL" id="JAGGKS010000002">
    <property type="protein sequence ID" value="MBP1925272.1"/>
    <property type="molecule type" value="Genomic_DNA"/>
</dbReference>
<dbReference type="Gene3D" id="3.60.110.10">
    <property type="entry name" value="Carbon-nitrogen hydrolase"/>
    <property type="match status" value="1"/>
</dbReference>
<dbReference type="PANTHER" id="PTHR43674:SF2">
    <property type="entry name" value="BETA-UREIDOPROPIONASE"/>
    <property type="match status" value="1"/>
</dbReference>
<protein>
    <submittedName>
        <fullName evidence="4">Amidohydrolase</fullName>
    </submittedName>
</protein>
<accession>A0ABS4GCM0</accession>
<proteinExistence type="inferred from homology"/>
<dbReference type="SUPFAM" id="SSF56317">
    <property type="entry name" value="Carbon-nitrogen hydrolase"/>
    <property type="match status" value="1"/>
</dbReference>
<sequence length="291" mass="32164">MSELKRKSLDVRVACLQMDIKIGDITANIKKSVRMINEAADNGAVLVVMPEMANTGYSFNNKKEALELAENIQDSKSINAWINVAHDRNIHIVSGITEIDGADLYNTAVLIGPNGLVGKYRKLHLWEEEFLWFEQGNLGLPVFHTPIGRIGIVICYDMWFPETFRILAAQGADIVCVPTNWASIDALPDNMKNFGPVLAMAASHSNGIYIAAADRVGTERGMVFPGKSLIVKTSGIPIVGPVDDTEQIIYGDCNFAKVRAHGTNKYNSTKKDRRLDVYDEFLGYSPDSTRI</sequence>
<dbReference type="RefSeq" id="WP_209510994.1">
    <property type="nucleotide sequence ID" value="NZ_JAGGKS010000002.1"/>
</dbReference>
<keyword evidence="5" id="KW-1185">Reference proteome</keyword>
<evidence type="ECO:0000256" key="2">
    <source>
        <dbReference type="ARBA" id="ARBA00022801"/>
    </source>
</evidence>
<name>A0ABS4GCM0_9FIRM</name>
<evidence type="ECO:0000259" key="3">
    <source>
        <dbReference type="PROSITE" id="PS50263"/>
    </source>
</evidence>
<dbReference type="CDD" id="cd07580">
    <property type="entry name" value="nitrilase_2"/>
    <property type="match status" value="1"/>
</dbReference>
<organism evidence="4 5">
    <name type="scientific">Sedimentibacter acidaminivorans</name>
    <dbReference type="NCBI Taxonomy" id="913099"/>
    <lineage>
        <taxon>Bacteria</taxon>
        <taxon>Bacillati</taxon>
        <taxon>Bacillota</taxon>
        <taxon>Tissierellia</taxon>
        <taxon>Sedimentibacter</taxon>
    </lineage>
</organism>
<comment type="similarity">
    <text evidence="1">Belongs to the carbon-nitrogen hydrolase superfamily. NIT1/NIT2 family.</text>
</comment>
<dbReference type="PROSITE" id="PS50263">
    <property type="entry name" value="CN_HYDROLASE"/>
    <property type="match status" value="1"/>
</dbReference>
<evidence type="ECO:0000256" key="1">
    <source>
        <dbReference type="ARBA" id="ARBA00010613"/>
    </source>
</evidence>
<reference evidence="4 5" key="1">
    <citation type="submission" date="2021-03" db="EMBL/GenBank/DDBJ databases">
        <title>Genomic Encyclopedia of Type Strains, Phase IV (KMG-IV): sequencing the most valuable type-strain genomes for metagenomic binning, comparative biology and taxonomic classification.</title>
        <authorList>
            <person name="Goeker M."/>
        </authorList>
    </citation>
    <scope>NUCLEOTIDE SEQUENCE [LARGE SCALE GENOMIC DNA]</scope>
    <source>
        <strain evidence="4 5">DSM 24004</strain>
    </source>
</reference>
<dbReference type="Proteomes" id="UP001519342">
    <property type="component" value="Unassembled WGS sequence"/>
</dbReference>